<dbReference type="GO" id="GO:0045493">
    <property type="term" value="P:xylan catabolic process"/>
    <property type="evidence" value="ECO:0007669"/>
    <property type="project" value="UniProtKB-KW"/>
</dbReference>
<dbReference type="Pfam" id="PF01522">
    <property type="entry name" value="Polysacc_deac_1"/>
    <property type="match status" value="1"/>
</dbReference>
<dbReference type="RefSeq" id="WP_120669135.1">
    <property type="nucleotide sequence ID" value="NZ_AZRV01000035.1"/>
</dbReference>
<organism evidence="6 7">
    <name type="scientific">Caldibacillus debilis GB1</name>
    <dbReference type="NCBI Taxonomy" id="1339248"/>
    <lineage>
        <taxon>Bacteria</taxon>
        <taxon>Bacillati</taxon>
        <taxon>Bacillota</taxon>
        <taxon>Bacilli</taxon>
        <taxon>Bacillales</taxon>
        <taxon>Bacillaceae</taxon>
        <taxon>Caldibacillus</taxon>
    </lineage>
</organism>
<evidence type="ECO:0000313" key="6">
    <source>
        <dbReference type="EMBL" id="RKO61751.1"/>
    </source>
</evidence>
<comment type="subcellular location">
    <subcellularLocation>
        <location evidence="1">Secreted</location>
    </subcellularLocation>
</comment>
<dbReference type="PANTHER" id="PTHR34216">
    <property type="match status" value="1"/>
</dbReference>
<accession>A0A420VDM0</accession>
<evidence type="ECO:0000259" key="4">
    <source>
        <dbReference type="PROSITE" id="PS51677"/>
    </source>
</evidence>
<feature type="domain" description="SH3b" evidence="5">
    <location>
        <begin position="38"/>
        <end position="100"/>
    </location>
</feature>
<dbReference type="InterPro" id="IPR002509">
    <property type="entry name" value="NODB_dom"/>
</dbReference>
<dbReference type="SUPFAM" id="SSF88713">
    <property type="entry name" value="Glycoside hydrolase/deacetylase"/>
    <property type="match status" value="1"/>
</dbReference>
<evidence type="ECO:0000256" key="2">
    <source>
        <dbReference type="ARBA" id="ARBA00022729"/>
    </source>
</evidence>
<keyword evidence="6" id="KW-0326">Glycosidase</keyword>
<keyword evidence="3" id="KW-0472">Membrane</keyword>
<dbReference type="InterPro" id="IPR051398">
    <property type="entry name" value="Polysacch_Deacetylase"/>
</dbReference>
<dbReference type="Pfam" id="PF08239">
    <property type="entry name" value="SH3_3"/>
    <property type="match status" value="1"/>
</dbReference>
<evidence type="ECO:0000313" key="7">
    <source>
        <dbReference type="Proteomes" id="UP000286235"/>
    </source>
</evidence>
<dbReference type="Gene3D" id="2.30.30.40">
    <property type="entry name" value="SH3 Domains"/>
    <property type="match status" value="1"/>
</dbReference>
<dbReference type="InterPro" id="IPR011330">
    <property type="entry name" value="Glyco_hydro/deAcase_b/a-brl"/>
</dbReference>
<protein>
    <submittedName>
        <fullName evidence="6">Putative xylanase/chitin deacetylase</fullName>
    </submittedName>
</protein>
<comment type="caution">
    <text evidence="6">The sequence shown here is derived from an EMBL/GenBank/DDBJ whole genome shotgun (WGS) entry which is preliminary data.</text>
</comment>
<keyword evidence="3" id="KW-1133">Transmembrane helix</keyword>
<gene>
    <name evidence="6" type="ORF">Cdeb_01222</name>
</gene>
<keyword evidence="3" id="KW-0812">Transmembrane</keyword>
<keyword evidence="6" id="KW-0378">Hydrolase</keyword>
<evidence type="ECO:0000256" key="1">
    <source>
        <dbReference type="ARBA" id="ARBA00004613"/>
    </source>
</evidence>
<dbReference type="PROSITE" id="PS51781">
    <property type="entry name" value="SH3B"/>
    <property type="match status" value="1"/>
</dbReference>
<evidence type="ECO:0000259" key="5">
    <source>
        <dbReference type="PROSITE" id="PS51781"/>
    </source>
</evidence>
<dbReference type="GO" id="GO:0016810">
    <property type="term" value="F:hydrolase activity, acting on carbon-nitrogen (but not peptide) bonds"/>
    <property type="evidence" value="ECO:0007669"/>
    <property type="project" value="InterPro"/>
</dbReference>
<proteinExistence type="predicted"/>
<dbReference type="Proteomes" id="UP000286235">
    <property type="component" value="Unassembled WGS sequence"/>
</dbReference>
<evidence type="ECO:0000256" key="3">
    <source>
        <dbReference type="SAM" id="Phobius"/>
    </source>
</evidence>
<keyword evidence="6" id="KW-0858">Xylan degradation</keyword>
<dbReference type="CDD" id="cd10918">
    <property type="entry name" value="CE4_NodB_like_5s_6s"/>
    <property type="match status" value="1"/>
</dbReference>
<keyword evidence="6" id="KW-0624">Polysaccharide degradation</keyword>
<dbReference type="InterPro" id="IPR003646">
    <property type="entry name" value="SH3-like_bac-type"/>
</dbReference>
<dbReference type="GO" id="GO:0016798">
    <property type="term" value="F:hydrolase activity, acting on glycosyl bonds"/>
    <property type="evidence" value="ECO:0007669"/>
    <property type="project" value="UniProtKB-KW"/>
</dbReference>
<keyword evidence="7" id="KW-1185">Reference proteome</keyword>
<sequence length="327" mass="37014" precursor="true">MVKRLLSRKIPFVLGIFIFSSLISGFGWFGLQKANATTFEKYQTTANLNMRTGPSTRYRIITTIPKGKVVTYVSKSGSWYKVKYGSKTGYSSSKYLKKVTASKTSASKGYKVPILMYHCVDNYKGSGLKELYVTPKNFEAQMKYLKSAGFTPITFEDLPHINRIKKPVLITFDDGYKNNMNAYNILKSLKSPSFKPKATIFIIGKKIDTKNGLSKKELKLISDSGIISVQSHTESHNDLRYVKNYKKELGDIKKELEKITGKKVIALAYPSGRYNSKVIAEAKKYYQYAVTTKPGIANTASSHFEMKRLRVSYSTSLSEFKKMLNQK</sequence>
<dbReference type="GO" id="GO:0005576">
    <property type="term" value="C:extracellular region"/>
    <property type="evidence" value="ECO:0007669"/>
    <property type="project" value="UniProtKB-SubCell"/>
</dbReference>
<feature type="domain" description="NodB homology" evidence="4">
    <location>
        <begin position="166"/>
        <end position="327"/>
    </location>
</feature>
<reference evidence="6 7" key="1">
    <citation type="submission" date="2013-12" db="EMBL/GenBank/DDBJ databases">
        <title>Genome and proteome characterization of Caldibacillus debilis GB1 derived from a cellulolytic aero-tolerant co-culture.</title>
        <authorList>
            <person name="Wushke S.T."/>
            <person name="Zhang X."/>
            <person name="Fristensky B."/>
            <person name="Wilkins J.A."/>
            <person name="Levin D.B."/>
            <person name="Sparling R."/>
        </authorList>
    </citation>
    <scope>NUCLEOTIDE SEQUENCE [LARGE SCALE GENOMIC DNA]</scope>
    <source>
        <strain evidence="6 7">GB1</strain>
    </source>
</reference>
<dbReference type="Gene3D" id="3.20.20.370">
    <property type="entry name" value="Glycoside hydrolase/deacetylase"/>
    <property type="match status" value="1"/>
</dbReference>
<name>A0A420VDM0_9BACI</name>
<dbReference type="AlphaFoldDB" id="A0A420VDM0"/>
<dbReference type="PANTHER" id="PTHR34216:SF3">
    <property type="entry name" value="POLY-BETA-1,6-N-ACETYL-D-GLUCOSAMINE N-DEACETYLASE"/>
    <property type="match status" value="1"/>
</dbReference>
<feature type="transmembrane region" description="Helical" evidence="3">
    <location>
        <begin position="12"/>
        <end position="31"/>
    </location>
</feature>
<keyword evidence="2" id="KW-0732">Signal</keyword>
<dbReference type="SMART" id="SM00287">
    <property type="entry name" value="SH3b"/>
    <property type="match status" value="1"/>
</dbReference>
<keyword evidence="6" id="KW-0119">Carbohydrate metabolism</keyword>
<dbReference type="PROSITE" id="PS51677">
    <property type="entry name" value="NODB"/>
    <property type="match status" value="1"/>
</dbReference>
<dbReference type="EMBL" id="AZRV01000035">
    <property type="protein sequence ID" value="RKO61751.1"/>
    <property type="molecule type" value="Genomic_DNA"/>
</dbReference>